<dbReference type="Gene3D" id="3.60.15.10">
    <property type="entry name" value="Ribonuclease Z/Hydroxyacylglutathione hydrolase-like"/>
    <property type="match status" value="1"/>
</dbReference>
<name>A0ABT0HKR7_9BACT</name>
<dbReference type="InterPro" id="IPR036866">
    <property type="entry name" value="RibonucZ/Hydroxyglut_hydro"/>
</dbReference>
<dbReference type="RefSeq" id="WP_248477337.1">
    <property type="nucleotide sequence ID" value="NZ_JALPRF010000002.1"/>
</dbReference>
<keyword evidence="2" id="KW-1185">Reference proteome</keyword>
<dbReference type="EMBL" id="JALPRF010000002">
    <property type="protein sequence ID" value="MCK8492738.1"/>
    <property type="molecule type" value="Genomic_DNA"/>
</dbReference>
<reference evidence="1 2" key="1">
    <citation type="submission" date="2022-04" db="EMBL/GenBank/DDBJ databases">
        <title>Spirosoma sp. strain RP8 genome sequencing and assembly.</title>
        <authorList>
            <person name="Jung Y."/>
        </authorList>
    </citation>
    <scope>NUCLEOTIDE SEQUENCE [LARGE SCALE GENOMIC DNA]</scope>
    <source>
        <strain evidence="1 2">RP8</strain>
    </source>
</reference>
<comment type="caution">
    <text evidence="1">The sequence shown here is derived from an EMBL/GenBank/DDBJ whole genome shotgun (WGS) entry which is preliminary data.</text>
</comment>
<protein>
    <submittedName>
        <fullName evidence="1">MBL fold metallo-hydrolase</fullName>
    </submittedName>
</protein>
<evidence type="ECO:0000313" key="2">
    <source>
        <dbReference type="Proteomes" id="UP001202180"/>
    </source>
</evidence>
<organism evidence="1 2">
    <name type="scientific">Spirosoma liriopis</name>
    <dbReference type="NCBI Taxonomy" id="2937440"/>
    <lineage>
        <taxon>Bacteria</taxon>
        <taxon>Pseudomonadati</taxon>
        <taxon>Bacteroidota</taxon>
        <taxon>Cytophagia</taxon>
        <taxon>Cytophagales</taxon>
        <taxon>Cytophagaceae</taxon>
        <taxon>Spirosoma</taxon>
    </lineage>
</organism>
<dbReference type="Pfam" id="PF13483">
    <property type="entry name" value="Lactamase_B_3"/>
    <property type="match status" value="1"/>
</dbReference>
<dbReference type="SUPFAM" id="SSF56281">
    <property type="entry name" value="Metallo-hydrolase/oxidoreductase"/>
    <property type="match status" value="1"/>
</dbReference>
<dbReference type="Proteomes" id="UP001202180">
    <property type="component" value="Unassembled WGS sequence"/>
</dbReference>
<sequence length="294" mass="33050">MLKPAFQKDDALLANIASARDKPDILHIWWLGQSGFLLQYNGKQLLFDPYLSDSLSRKYAHTDKPHVRLSEIVINPAKLTGIDVVTSSHNHTDHLDAETLLPIMAGNPSLRFVIPEANRNFVAERLEQSTHWRGRHWPIGLNDGQASTVDGFVIHGVPAAHNELERDAEGRCKFMGFVVELGPYRVYHSGDTLWYDNLVDILKPFDVDVAFLPINGNKPERRVAGNLNSNEAARLGKAIEAKLVVPHHYDLFAFNTADPADFVEACNQYGTPYRVMQLGEGIHLSREPETNLKR</sequence>
<proteinExistence type="predicted"/>
<dbReference type="PANTHER" id="PTHR43546">
    <property type="entry name" value="UPF0173 METAL-DEPENDENT HYDROLASE MJ1163-RELATED"/>
    <property type="match status" value="1"/>
</dbReference>
<accession>A0ABT0HKR7</accession>
<dbReference type="InterPro" id="IPR050114">
    <property type="entry name" value="UPF0173_UPF0282_UlaG_hydrolase"/>
</dbReference>
<evidence type="ECO:0000313" key="1">
    <source>
        <dbReference type="EMBL" id="MCK8492738.1"/>
    </source>
</evidence>
<gene>
    <name evidence="1" type="ORF">M0L20_12795</name>
</gene>